<reference evidence="1" key="1">
    <citation type="submission" date="2023-07" db="EMBL/GenBank/DDBJ databases">
        <title>Black Yeasts Isolated from many extreme environments.</title>
        <authorList>
            <person name="Coleine C."/>
            <person name="Stajich J.E."/>
            <person name="Selbmann L."/>
        </authorList>
    </citation>
    <scope>NUCLEOTIDE SEQUENCE</scope>
    <source>
        <strain evidence="1">CCFEE 5714</strain>
    </source>
</reference>
<comment type="caution">
    <text evidence="1">The sequence shown here is derived from an EMBL/GenBank/DDBJ whole genome shotgun (WGS) entry which is preliminary data.</text>
</comment>
<gene>
    <name evidence="1" type="ORF">LTR37_001294</name>
</gene>
<name>A0ACC3NW35_9PEZI</name>
<keyword evidence="2" id="KW-1185">Reference proteome</keyword>
<dbReference type="EMBL" id="JAUTXU010000006">
    <property type="protein sequence ID" value="KAK3724169.1"/>
    <property type="molecule type" value="Genomic_DNA"/>
</dbReference>
<organism evidence="1 2">
    <name type="scientific">Vermiconidia calcicola</name>
    <dbReference type="NCBI Taxonomy" id="1690605"/>
    <lineage>
        <taxon>Eukaryota</taxon>
        <taxon>Fungi</taxon>
        <taxon>Dikarya</taxon>
        <taxon>Ascomycota</taxon>
        <taxon>Pezizomycotina</taxon>
        <taxon>Dothideomycetes</taxon>
        <taxon>Dothideomycetidae</taxon>
        <taxon>Mycosphaerellales</taxon>
        <taxon>Extremaceae</taxon>
        <taxon>Vermiconidia</taxon>
    </lineage>
</organism>
<accession>A0ACC3NW35</accession>
<evidence type="ECO:0000313" key="2">
    <source>
        <dbReference type="Proteomes" id="UP001281147"/>
    </source>
</evidence>
<evidence type="ECO:0000313" key="1">
    <source>
        <dbReference type="EMBL" id="KAK3724169.1"/>
    </source>
</evidence>
<sequence length="252" mass="28546">MPKLNPEMKEYIADKEVYRRYNIVPAGWRKVEAHEQTVATRETVQESRREKLKQCIVRASRKERSKKETAVVPTIPTMVIGPSLHRRAFTFLDGETIVLEREYKEWEFGPFVKTTPPKLVTPYLEPKQDVLCVEDDIPCLDLGPAVTEPMFEFRKDSVFDQCETWLGRLCFEDIAESDTQSLNAEVMGAGEFEAVSSIPNEKACQTVSAALSPATPHSTIFEGSTSAEPHVLQALFWWMLDSIEVSSADQSN</sequence>
<proteinExistence type="predicted"/>
<protein>
    <submittedName>
        <fullName evidence="1">Uncharacterized protein</fullName>
    </submittedName>
</protein>
<dbReference type="Proteomes" id="UP001281147">
    <property type="component" value="Unassembled WGS sequence"/>
</dbReference>